<proteinExistence type="predicted"/>
<gene>
    <name evidence="2" type="ORF">SAMN04490185_2468</name>
</gene>
<feature type="transmembrane region" description="Helical" evidence="1">
    <location>
        <begin position="12"/>
        <end position="36"/>
    </location>
</feature>
<sequence length="113" mass="12538">MSGGCMNRWRRFWVFVKLVAAFTACLTVAVQAFSYMLESPDAAQVHPLSILVVGLIFGFITYGILSLIERAVRGLLPHPQPAQPEAEFKEVDVLMEEQPLALSADDSSQQKNQ</sequence>
<dbReference type="AlphaFoldDB" id="A0A1H4WWK3"/>
<keyword evidence="1" id="KW-0472">Membrane</keyword>
<organism evidence="2 3">
    <name type="scientific">Pseudomonas frederiksbergensis</name>
    <dbReference type="NCBI Taxonomy" id="104087"/>
    <lineage>
        <taxon>Bacteria</taxon>
        <taxon>Pseudomonadati</taxon>
        <taxon>Pseudomonadota</taxon>
        <taxon>Gammaproteobacteria</taxon>
        <taxon>Pseudomonadales</taxon>
        <taxon>Pseudomonadaceae</taxon>
        <taxon>Pseudomonas</taxon>
    </lineage>
</organism>
<reference evidence="2 3" key="1">
    <citation type="submission" date="2016-10" db="EMBL/GenBank/DDBJ databases">
        <authorList>
            <person name="de Groot N.N."/>
        </authorList>
    </citation>
    <scope>NUCLEOTIDE SEQUENCE [LARGE SCALE GENOMIC DNA]</scope>
    <source>
        <strain evidence="2 3">BS3655</strain>
    </source>
</reference>
<evidence type="ECO:0000313" key="3">
    <source>
        <dbReference type="Proteomes" id="UP000183114"/>
    </source>
</evidence>
<evidence type="ECO:0000256" key="1">
    <source>
        <dbReference type="SAM" id="Phobius"/>
    </source>
</evidence>
<name>A0A1H4WWK3_9PSED</name>
<dbReference type="Proteomes" id="UP000183114">
    <property type="component" value="Unassembled WGS sequence"/>
</dbReference>
<evidence type="ECO:0000313" key="2">
    <source>
        <dbReference type="EMBL" id="SEC97108.1"/>
    </source>
</evidence>
<feature type="transmembrane region" description="Helical" evidence="1">
    <location>
        <begin position="48"/>
        <end position="68"/>
    </location>
</feature>
<protein>
    <submittedName>
        <fullName evidence="2">Uncharacterized protein</fullName>
    </submittedName>
</protein>
<keyword evidence="1" id="KW-1133">Transmembrane helix</keyword>
<keyword evidence="1" id="KW-0812">Transmembrane</keyword>
<accession>A0A1H4WWK3</accession>
<dbReference type="EMBL" id="FNTF01000002">
    <property type="protein sequence ID" value="SEC97108.1"/>
    <property type="molecule type" value="Genomic_DNA"/>
</dbReference>